<organism evidence="8 9">
    <name type="scientific">Mycetocola zhujimingii</name>
    <dbReference type="NCBI Taxonomy" id="2079792"/>
    <lineage>
        <taxon>Bacteria</taxon>
        <taxon>Bacillati</taxon>
        <taxon>Actinomycetota</taxon>
        <taxon>Actinomycetes</taxon>
        <taxon>Micrococcales</taxon>
        <taxon>Microbacteriaceae</taxon>
        <taxon>Mycetocola</taxon>
    </lineage>
</organism>
<sequence>MRDPTPGVEHIAAITERLAVLLGAGVTPTAAWQYLADSQAHAAPRGDALIRDVVTAAALAARDGIDVPAAIVGVAPKGPDGHAWRAVAAAWAVAVGTGARLAPCLNQLARSQRALGQAQRDIDAALAGPRSTSRFVTVLPVVGLLFGSVLGFDTLGTLFTTPPGLVCLAAGAMLTILSWRWSNRMVNRALPMTSAPGLEIDLLAIALSSGASVERSQSAVNEALERCELSPTNDRARSAAVDTRVRSEAGALNATTVPVGRAAVRHSSVTRHRHRAGSESTAAAIEDVLALSRSAGIPAADLLRGEAARMRRDARSEAQRAAAALGTRLMIPLGACILPAFMLVGVAPVLLSVLSSTVSGFG</sequence>
<feature type="transmembrane region" description="Helical" evidence="6">
    <location>
        <begin position="135"/>
        <end position="152"/>
    </location>
</feature>
<comment type="subcellular location">
    <subcellularLocation>
        <location evidence="1">Cell membrane</location>
        <topology evidence="1">Multi-pass membrane protein</topology>
    </subcellularLocation>
</comment>
<dbReference type="Proteomes" id="UP000244962">
    <property type="component" value="Unassembled WGS sequence"/>
</dbReference>
<proteinExistence type="predicted"/>
<evidence type="ECO:0000256" key="5">
    <source>
        <dbReference type="ARBA" id="ARBA00023136"/>
    </source>
</evidence>
<evidence type="ECO:0000256" key="2">
    <source>
        <dbReference type="ARBA" id="ARBA00022475"/>
    </source>
</evidence>
<dbReference type="PANTHER" id="PTHR35007:SF4">
    <property type="entry name" value="CONSERVED TRANSMEMBRANE PROTEIN-RELATED"/>
    <property type="match status" value="1"/>
</dbReference>
<evidence type="ECO:0000256" key="3">
    <source>
        <dbReference type="ARBA" id="ARBA00022692"/>
    </source>
</evidence>
<dbReference type="GO" id="GO:0005886">
    <property type="term" value="C:plasma membrane"/>
    <property type="evidence" value="ECO:0007669"/>
    <property type="project" value="UniProtKB-SubCell"/>
</dbReference>
<evidence type="ECO:0000259" key="7">
    <source>
        <dbReference type="Pfam" id="PF00482"/>
    </source>
</evidence>
<accession>A0A2U1TF98</accession>
<dbReference type="EMBL" id="QEFB01000004">
    <property type="protein sequence ID" value="PWC07546.1"/>
    <property type="molecule type" value="Genomic_DNA"/>
</dbReference>
<dbReference type="Pfam" id="PF00482">
    <property type="entry name" value="T2SSF"/>
    <property type="match status" value="1"/>
</dbReference>
<keyword evidence="2" id="KW-1003">Cell membrane</keyword>
<dbReference type="AlphaFoldDB" id="A0A2U1TF98"/>
<reference evidence="9" key="1">
    <citation type="submission" date="2018-04" db="EMBL/GenBank/DDBJ databases">
        <authorList>
            <person name="Liu S."/>
            <person name="Wang Z."/>
            <person name="Li J."/>
        </authorList>
    </citation>
    <scope>NUCLEOTIDE SEQUENCE [LARGE SCALE GENOMIC DNA]</scope>
    <source>
        <strain evidence="9">622</strain>
    </source>
</reference>
<dbReference type="RefSeq" id="WP_108962505.1">
    <property type="nucleotide sequence ID" value="NZ_QEFB01000004.1"/>
</dbReference>
<evidence type="ECO:0000256" key="1">
    <source>
        <dbReference type="ARBA" id="ARBA00004651"/>
    </source>
</evidence>
<dbReference type="InterPro" id="IPR018076">
    <property type="entry name" value="T2SS_GspF_dom"/>
</dbReference>
<protein>
    <submittedName>
        <fullName evidence="8">Pilus assembly protein</fullName>
    </submittedName>
</protein>
<keyword evidence="3 6" id="KW-0812">Transmembrane</keyword>
<evidence type="ECO:0000313" key="8">
    <source>
        <dbReference type="EMBL" id="PWC07546.1"/>
    </source>
</evidence>
<keyword evidence="5 6" id="KW-0472">Membrane</keyword>
<feature type="transmembrane region" description="Helical" evidence="6">
    <location>
        <begin position="329"/>
        <end position="354"/>
    </location>
</feature>
<evidence type="ECO:0000256" key="4">
    <source>
        <dbReference type="ARBA" id="ARBA00022989"/>
    </source>
</evidence>
<evidence type="ECO:0000256" key="6">
    <source>
        <dbReference type="SAM" id="Phobius"/>
    </source>
</evidence>
<keyword evidence="9" id="KW-1185">Reference proteome</keyword>
<feature type="domain" description="Type II secretion system protein GspF" evidence="7">
    <location>
        <begin position="15"/>
        <end position="146"/>
    </location>
</feature>
<comment type="caution">
    <text evidence="8">The sequence shown here is derived from an EMBL/GenBank/DDBJ whole genome shotgun (WGS) entry which is preliminary data.</text>
</comment>
<name>A0A2U1TF98_9MICO</name>
<dbReference type="PANTHER" id="PTHR35007">
    <property type="entry name" value="INTEGRAL MEMBRANE PROTEIN-RELATED"/>
    <property type="match status" value="1"/>
</dbReference>
<feature type="transmembrane region" description="Helical" evidence="6">
    <location>
        <begin position="158"/>
        <end position="179"/>
    </location>
</feature>
<gene>
    <name evidence="8" type="ORF">DF223_05750</name>
</gene>
<evidence type="ECO:0000313" key="9">
    <source>
        <dbReference type="Proteomes" id="UP000244962"/>
    </source>
</evidence>
<keyword evidence="4 6" id="KW-1133">Transmembrane helix</keyword>